<protein>
    <submittedName>
        <fullName evidence="2">Cadmium resistance transporter</fullName>
    </submittedName>
</protein>
<proteinExistence type="predicted"/>
<keyword evidence="1" id="KW-0812">Transmembrane</keyword>
<dbReference type="Proteomes" id="UP000255425">
    <property type="component" value="Unassembled WGS sequence"/>
</dbReference>
<feature type="transmembrane region" description="Helical" evidence="1">
    <location>
        <begin position="9"/>
        <end position="28"/>
    </location>
</feature>
<keyword evidence="3" id="KW-1185">Reference proteome</keyword>
<evidence type="ECO:0000313" key="3">
    <source>
        <dbReference type="Proteomes" id="UP000255425"/>
    </source>
</evidence>
<name>A0A380H1Q6_9STAP</name>
<dbReference type="InterPro" id="IPR004676">
    <property type="entry name" value="Cd-R_transporter"/>
</dbReference>
<gene>
    <name evidence="2" type="ORF">NCTC11807_01213</name>
</gene>
<sequence>MFETIITSAVLYITITVDLLVILLIYFARATSSNHYKDIYVGQYLGSYKFIFCLRLTLCSRKMDFRSLRFYTYLSRAESSYLRRL</sequence>
<evidence type="ECO:0000313" key="2">
    <source>
        <dbReference type="EMBL" id="SUM70479.1"/>
    </source>
</evidence>
<keyword evidence="1" id="KW-0472">Membrane</keyword>
<dbReference type="AlphaFoldDB" id="A0A380H1Q6"/>
<keyword evidence="1" id="KW-1133">Transmembrane helix</keyword>
<accession>A0A380H1Q6</accession>
<evidence type="ECO:0000256" key="1">
    <source>
        <dbReference type="SAM" id="Phobius"/>
    </source>
</evidence>
<dbReference type="Pfam" id="PF03596">
    <property type="entry name" value="Cad"/>
    <property type="match status" value="1"/>
</dbReference>
<reference evidence="2 3" key="1">
    <citation type="submission" date="2018-06" db="EMBL/GenBank/DDBJ databases">
        <authorList>
            <consortium name="Pathogen Informatics"/>
            <person name="Doyle S."/>
        </authorList>
    </citation>
    <scope>NUCLEOTIDE SEQUENCE [LARGE SCALE GENOMIC DNA]</scope>
    <source>
        <strain evidence="2 3">NCTC11807</strain>
    </source>
</reference>
<organism evidence="2 3">
    <name type="scientific">Staphylococcus saccharolyticus</name>
    <dbReference type="NCBI Taxonomy" id="33028"/>
    <lineage>
        <taxon>Bacteria</taxon>
        <taxon>Bacillati</taxon>
        <taxon>Bacillota</taxon>
        <taxon>Bacilli</taxon>
        <taxon>Bacillales</taxon>
        <taxon>Staphylococcaceae</taxon>
        <taxon>Staphylococcus</taxon>
    </lineage>
</organism>
<dbReference type="EMBL" id="UHDZ01000001">
    <property type="protein sequence ID" value="SUM70479.1"/>
    <property type="molecule type" value="Genomic_DNA"/>
</dbReference>